<protein>
    <submittedName>
        <fullName evidence="2">Uncharacterized protein</fullName>
    </submittedName>
</protein>
<evidence type="ECO:0000313" key="3">
    <source>
        <dbReference type="Proteomes" id="UP001176941"/>
    </source>
</evidence>
<gene>
    <name evidence="2" type="ORF">MRATA1EN1_LOCUS2942</name>
</gene>
<proteinExistence type="predicted"/>
<feature type="compositionally biased region" description="Low complexity" evidence="1">
    <location>
        <begin position="68"/>
        <end position="85"/>
    </location>
</feature>
<dbReference type="EMBL" id="OX459947">
    <property type="protein sequence ID" value="CAI9153980.1"/>
    <property type="molecule type" value="Genomic_DNA"/>
</dbReference>
<sequence length="117" mass="13008">MPNERLVLRRAGSLGAYRWTYLVSELVSSSGCMFPFHEGKVYIIVSAKQWRNREDPRKRWFRQLPGTSPQAPQGQGASSSSSSQPSWGVVLAALLSETPQEPDIVRAQQPHAGSQKL</sequence>
<evidence type="ECO:0000313" key="2">
    <source>
        <dbReference type="EMBL" id="CAI9153980.1"/>
    </source>
</evidence>
<feature type="region of interest" description="Disordered" evidence="1">
    <location>
        <begin position="56"/>
        <end position="85"/>
    </location>
</feature>
<evidence type="ECO:0000256" key="1">
    <source>
        <dbReference type="SAM" id="MobiDB-lite"/>
    </source>
</evidence>
<accession>A0ABN8XZ59</accession>
<dbReference type="Proteomes" id="UP001176941">
    <property type="component" value="Chromosome 11"/>
</dbReference>
<name>A0ABN8XZ59_RANTA</name>
<reference evidence="2" key="1">
    <citation type="submission" date="2023-04" db="EMBL/GenBank/DDBJ databases">
        <authorList>
            <consortium name="ELIXIR-Norway"/>
        </authorList>
    </citation>
    <scope>NUCLEOTIDE SEQUENCE [LARGE SCALE GENOMIC DNA]</scope>
</reference>
<keyword evidence="3" id="KW-1185">Reference proteome</keyword>
<organism evidence="2 3">
    <name type="scientific">Rangifer tarandus platyrhynchus</name>
    <name type="common">Svalbard reindeer</name>
    <dbReference type="NCBI Taxonomy" id="3082113"/>
    <lineage>
        <taxon>Eukaryota</taxon>
        <taxon>Metazoa</taxon>
        <taxon>Chordata</taxon>
        <taxon>Craniata</taxon>
        <taxon>Vertebrata</taxon>
        <taxon>Euteleostomi</taxon>
        <taxon>Mammalia</taxon>
        <taxon>Eutheria</taxon>
        <taxon>Laurasiatheria</taxon>
        <taxon>Artiodactyla</taxon>
        <taxon>Ruminantia</taxon>
        <taxon>Pecora</taxon>
        <taxon>Cervidae</taxon>
        <taxon>Odocoileinae</taxon>
        <taxon>Rangifer</taxon>
    </lineage>
</organism>